<evidence type="ECO:0000313" key="1">
    <source>
        <dbReference type="EMBL" id="AEW22344.1"/>
    </source>
</evidence>
<sequence length="53" mass="6018">MSIGWHPTDVLLFSTGFASDRTNFRDDATQRLYLAVSCQPSAFGFYRTFDGYS</sequence>
<gene>
    <name evidence="1" type="ordered locus">BFO_1471</name>
</gene>
<dbReference type="Proteomes" id="UP000005436">
    <property type="component" value="Chromosome"/>
</dbReference>
<keyword evidence="2" id="KW-1185">Reference proteome</keyword>
<name>G8UL33_TANFA</name>
<proteinExistence type="predicted"/>
<dbReference type="RefSeq" id="WP_014224830.1">
    <property type="nucleotide sequence ID" value="NC_016610.1"/>
</dbReference>
<evidence type="ECO:0000313" key="2">
    <source>
        <dbReference type="Proteomes" id="UP000005436"/>
    </source>
</evidence>
<dbReference type="HOGENOM" id="CLU_3067108_0_0_10"/>
<dbReference type="KEGG" id="tfo:BFO_1471"/>
<dbReference type="GeneID" id="43389719"/>
<protein>
    <submittedName>
        <fullName evidence="1">Uncharacterized protein</fullName>
    </submittedName>
</protein>
<accession>G8UL33</accession>
<reference evidence="2" key="1">
    <citation type="submission" date="2011-12" db="EMBL/GenBank/DDBJ databases">
        <title>Complete sequence of Tannerella forsythia ATCC 43037.</title>
        <authorList>
            <person name="Dewhirst F."/>
            <person name="Tanner A."/>
            <person name="Izard J."/>
            <person name="Brinkac L."/>
            <person name="Durkin A.S."/>
            <person name="Hostetler J."/>
            <person name="Shetty J."/>
            <person name="Torralba M."/>
            <person name="Gill S."/>
            <person name="Nelson K."/>
        </authorList>
    </citation>
    <scope>NUCLEOTIDE SEQUENCE [LARGE SCALE GENOMIC DNA]</scope>
    <source>
        <strain evidence="2">ATCC 43037 / JCM 10827 / CCUG 33226 / KCTC 5666 / FDC 338</strain>
    </source>
</reference>
<dbReference type="EMBL" id="CP003191">
    <property type="protein sequence ID" value="AEW22344.1"/>
    <property type="molecule type" value="Genomic_DNA"/>
</dbReference>
<organism evidence="1 2">
    <name type="scientific">Tannerella forsythia (strain ATCC 43037 / JCM 10827 / CCUG 21028 A / KCTC 5666 / FDC 338)</name>
    <name type="common">Bacteroides forsythus</name>
    <dbReference type="NCBI Taxonomy" id="203275"/>
    <lineage>
        <taxon>Bacteria</taxon>
        <taxon>Pseudomonadati</taxon>
        <taxon>Bacteroidota</taxon>
        <taxon>Bacteroidia</taxon>
        <taxon>Bacteroidales</taxon>
        <taxon>Tannerellaceae</taxon>
        <taxon>Tannerella</taxon>
    </lineage>
</organism>
<dbReference type="AlphaFoldDB" id="G8UL33"/>